<dbReference type="AlphaFoldDB" id="A0A176WS78"/>
<feature type="transmembrane region" description="Helical" evidence="2">
    <location>
        <begin position="179"/>
        <end position="201"/>
    </location>
</feature>
<keyword evidence="2" id="KW-1133">Transmembrane helix</keyword>
<proteinExistence type="predicted"/>
<feature type="transmembrane region" description="Helical" evidence="2">
    <location>
        <begin position="125"/>
        <end position="158"/>
    </location>
</feature>
<name>A0A176WS78_MARPO</name>
<evidence type="ECO:0000256" key="1">
    <source>
        <dbReference type="SAM" id="MobiDB-lite"/>
    </source>
</evidence>
<accession>A0A176WS78</accession>
<evidence type="ECO:0000256" key="2">
    <source>
        <dbReference type="SAM" id="Phobius"/>
    </source>
</evidence>
<feature type="region of interest" description="Disordered" evidence="1">
    <location>
        <begin position="1"/>
        <end position="20"/>
    </location>
</feature>
<evidence type="ECO:0000313" key="3">
    <source>
        <dbReference type="EMBL" id="OAE35146.1"/>
    </source>
</evidence>
<reference evidence="3" key="1">
    <citation type="submission" date="2016-03" db="EMBL/GenBank/DDBJ databases">
        <title>Mechanisms controlling the formation of the plant cell surface in tip-growing cells are functionally conserved among land plants.</title>
        <authorList>
            <person name="Honkanen S."/>
            <person name="Jones V.A."/>
            <person name="Morieri G."/>
            <person name="Champion C."/>
            <person name="Hetherington A.J."/>
            <person name="Kelly S."/>
            <person name="Saint-Marcoux D."/>
            <person name="Proust H."/>
            <person name="Prescott H."/>
            <person name="Dolan L."/>
        </authorList>
    </citation>
    <scope>NUCLEOTIDE SEQUENCE [LARGE SCALE GENOMIC DNA]</scope>
    <source>
        <tissue evidence="3">Whole gametophyte</tissue>
    </source>
</reference>
<keyword evidence="4" id="KW-1185">Reference proteome</keyword>
<protein>
    <submittedName>
        <fullName evidence="3">Uncharacterized protein</fullName>
    </submittedName>
</protein>
<organism evidence="3 4">
    <name type="scientific">Marchantia polymorpha subsp. ruderalis</name>
    <dbReference type="NCBI Taxonomy" id="1480154"/>
    <lineage>
        <taxon>Eukaryota</taxon>
        <taxon>Viridiplantae</taxon>
        <taxon>Streptophyta</taxon>
        <taxon>Embryophyta</taxon>
        <taxon>Marchantiophyta</taxon>
        <taxon>Marchantiopsida</taxon>
        <taxon>Marchantiidae</taxon>
        <taxon>Marchantiales</taxon>
        <taxon>Marchantiaceae</taxon>
        <taxon>Marchantia</taxon>
    </lineage>
</organism>
<gene>
    <name evidence="3" type="ORF">AXG93_4461s1250</name>
</gene>
<evidence type="ECO:0000313" key="4">
    <source>
        <dbReference type="Proteomes" id="UP000077202"/>
    </source>
</evidence>
<feature type="transmembrane region" description="Helical" evidence="2">
    <location>
        <begin position="77"/>
        <end position="105"/>
    </location>
</feature>
<keyword evidence="2" id="KW-0812">Transmembrane</keyword>
<keyword evidence="2" id="KW-0472">Membrane</keyword>
<sequence>MHCKSVAKSEKRGSSGMKLGPGVERTLSWAGHAVQGALAARSCSASDSDSGEEGVEDEGMGPIDLLREALKLVQDPYHIATFACIHMVIVVPATVMVLVTQWFVYEVVHKLVLEPPQPPAPWPDMWLVALIYVALWVGGLVLAVNLDAAVYFTVGCMYSGRSVTFRQVIQALPGLWRPLFLTAIWGNAFFVALGLSLFVAVNVLTTFASMLILPVPVFFVLTVALGAFVFFIINTTLQLACGVTVFEGVTALDAFARALALAKNQWSTALGLLLIEDVPGLVLSAAFTVCVLSSLDGASKLLLGSLLVVPASFFRTLSSTSYALFYFSTKACHHEPIHFPAPSPASQFEAGYQSLAALHA</sequence>
<comment type="caution">
    <text evidence="3">The sequence shown here is derived from an EMBL/GenBank/DDBJ whole genome shotgun (WGS) entry which is preliminary data.</text>
</comment>
<dbReference type="PANTHER" id="PTHR33133">
    <property type="entry name" value="OS08G0107100 PROTEIN-RELATED"/>
    <property type="match status" value="1"/>
</dbReference>
<dbReference type="EMBL" id="LVLJ01000253">
    <property type="protein sequence ID" value="OAE35146.1"/>
    <property type="molecule type" value="Genomic_DNA"/>
</dbReference>
<dbReference type="PANTHER" id="PTHR33133:SF1">
    <property type="entry name" value="EXPRESSED PROTEIN-RELATED"/>
    <property type="match status" value="1"/>
</dbReference>
<feature type="transmembrane region" description="Helical" evidence="2">
    <location>
        <begin position="207"/>
        <end position="232"/>
    </location>
</feature>
<dbReference type="Proteomes" id="UP000077202">
    <property type="component" value="Unassembled WGS sequence"/>
</dbReference>